<dbReference type="EMBL" id="JBHLWN010000062">
    <property type="protein sequence ID" value="MFC0213786.1"/>
    <property type="molecule type" value="Genomic_DNA"/>
</dbReference>
<dbReference type="RefSeq" id="WP_377471121.1">
    <property type="nucleotide sequence ID" value="NZ_JBHLWN010000062.1"/>
</dbReference>
<sequence length="256" mass="29060">MEMKGLMGGFYRISEWIMRLSVTNVLWIICSIPVFFLLLAAMTSPEDVFMQTLVLIAIVSPFTLFPATAAMFAVARKWVMGEGDVPLLKTFFRGYKENYLQSMIGGILYVIIGVILIVNYRFYVSQAGTLQLLSVLFITFGVILMASLFNFFSILVHLHMKTLQIVKNALLITIGNPLASVALIVINGLILYISVTQFTFLIPFFMGSLVSAFSFFMFYKSFSRLQQKQQELEEKEQEKLAVQTDQTEEEADEVKK</sequence>
<proteinExistence type="predicted"/>
<gene>
    <name evidence="3" type="ORF">ACFFK0_15245</name>
</gene>
<accession>A0ABV6DMC1</accession>
<keyword evidence="2" id="KW-0812">Transmembrane</keyword>
<keyword evidence="4" id="KW-1185">Reference proteome</keyword>
<organism evidence="3 4">
    <name type="scientific">Paenibacillus chartarius</name>
    <dbReference type="NCBI Taxonomy" id="747481"/>
    <lineage>
        <taxon>Bacteria</taxon>
        <taxon>Bacillati</taxon>
        <taxon>Bacillota</taxon>
        <taxon>Bacilli</taxon>
        <taxon>Bacillales</taxon>
        <taxon>Paenibacillaceae</taxon>
        <taxon>Paenibacillus</taxon>
    </lineage>
</organism>
<feature type="transmembrane region" description="Helical" evidence="2">
    <location>
        <begin position="200"/>
        <end position="219"/>
    </location>
</feature>
<dbReference type="Proteomes" id="UP001589776">
    <property type="component" value="Unassembled WGS sequence"/>
</dbReference>
<protein>
    <submittedName>
        <fullName evidence="3">YesL family protein</fullName>
    </submittedName>
</protein>
<keyword evidence="2" id="KW-1133">Transmembrane helix</keyword>
<keyword evidence="2" id="KW-0472">Membrane</keyword>
<feature type="region of interest" description="Disordered" evidence="1">
    <location>
        <begin position="236"/>
        <end position="256"/>
    </location>
</feature>
<evidence type="ECO:0000313" key="4">
    <source>
        <dbReference type="Proteomes" id="UP001589776"/>
    </source>
</evidence>
<feature type="compositionally biased region" description="Acidic residues" evidence="1">
    <location>
        <begin position="246"/>
        <end position="256"/>
    </location>
</feature>
<evidence type="ECO:0000256" key="2">
    <source>
        <dbReference type="SAM" id="Phobius"/>
    </source>
</evidence>
<dbReference type="InterPro" id="IPR006938">
    <property type="entry name" value="DUF624"/>
</dbReference>
<feature type="transmembrane region" description="Helical" evidence="2">
    <location>
        <begin position="132"/>
        <end position="158"/>
    </location>
</feature>
<feature type="transmembrane region" description="Helical" evidence="2">
    <location>
        <begin position="48"/>
        <end position="74"/>
    </location>
</feature>
<name>A0ABV6DMC1_9BACL</name>
<dbReference type="Pfam" id="PF04854">
    <property type="entry name" value="DUF624"/>
    <property type="match status" value="1"/>
</dbReference>
<reference evidence="3 4" key="1">
    <citation type="submission" date="2024-09" db="EMBL/GenBank/DDBJ databases">
        <authorList>
            <person name="Sun Q."/>
            <person name="Mori K."/>
        </authorList>
    </citation>
    <scope>NUCLEOTIDE SEQUENCE [LARGE SCALE GENOMIC DNA]</scope>
    <source>
        <strain evidence="3 4">CCM 7759</strain>
    </source>
</reference>
<feature type="transmembrane region" description="Helical" evidence="2">
    <location>
        <begin position="170"/>
        <end position="194"/>
    </location>
</feature>
<evidence type="ECO:0000256" key="1">
    <source>
        <dbReference type="SAM" id="MobiDB-lite"/>
    </source>
</evidence>
<comment type="caution">
    <text evidence="3">The sequence shown here is derived from an EMBL/GenBank/DDBJ whole genome shotgun (WGS) entry which is preliminary data.</text>
</comment>
<evidence type="ECO:0000313" key="3">
    <source>
        <dbReference type="EMBL" id="MFC0213786.1"/>
    </source>
</evidence>
<feature type="transmembrane region" description="Helical" evidence="2">
    <location>
        <begin position="99"/>
        <end position="120"/>
    </location>
</feature>
<feature type="transmembrane region" description="Helical" evidence="2">
    <location>
        <begin position="21"/>
        <end position="42"/>
    </location>
</feature>